<dbReference type="AlphaFoldDB" id="A0A9W8HS60"/>
<dbReference type="InterPro" id="IPR036525">
    <property type="entry name" value="Tubulin/FtsZ_GTPase_sf"/>
</dbReference>
<dbReference type="GO" id="GO:0007005">
    <property type="term" value="P:mitochondrion organization"/>
    <property type="evidence" value="ECO:0007669"/>
    <property type="project" value="InterPro"/>
</dbReference>
<comment type="caution">
    <text evidence="7">The sequence shown here is derived from an EMBL/GenBank/DDBJ whole genome shotgun (WGS) entry which is preliminary data.</text>
</comment>
<dbReference type="InterPro" id="IPR019605">
    <property type="entry name" value="Misato_II_tubulin-like"/>
</dbReference>
<comment type="similarity">
    <text evidence="3">Belongs to the misato family.</text>
</comment>
<evidence type="ECO:0000259" key="6">
    <source>
        <dbReference type="Pfam" id="PF14881"/>
    </source>
</evidence>
<evidence type="ECO:0000256" key="1">
    <source>
        <dbReference type="ARBA" id="ARBA00003757"/>
    </source>
</evidence>
<feature type="domain" description="DML1/Misato tubulin" evidence="6">
    <location>
        <begin position="106"/>
        <end position="287"/>
    </location>
</feature>
<accession>A0A9W8HS60</accession>
<dbReference type="GO" id="GO:0005739">
    <property type="term" value="C:mitochondrion"/>
    <property type="evidence" value="ECO:0007669"/>
    <property type="project" value="UniProtKB-SubCell"/>
</dbReference>
<comment type="function">
    <text evidence="1">Involved in the partitioning of the mitochondrial organelle and mitochondrial DNA (mtDNA) inheritance.</text>
</comment>
<keyword evidence="8" id="KW-1185">Reference proteome</keyword>
<evidence type="ECO:0000256" key="3">
    <source>
        <dbReference type="ARBA" id="ARBA00008507"/>
    </source>
</evidence>
<protein>
    <submittedName>
        <fullName evidence="7">MtDNA inheritance, partitioning of the mitochondrial organelle</fullName>
    </submittedName>
</protein>
<reference evidence="7" key="1">
    <citation type="submission" date="2022-07" db="EMBL/GenBank/DDBJ databases">
        <title>Phylogenomic reconstructions and comparative analyses of Kickxellomycotina fungi.</title>
        <authorList>
            <person name="Reynolds N.K."/>
            <person name="Stajich J.E."/>
            <person name="Barry K."/>
            <person name="Grigoriev I.V."/>
            <person name="Crous P."/>
            <person name="Smith M.E."/>
        </authorList>
    </citation>
    <scope>NUCLEOTIDE SEQUENCE</scope>
    <source>
        <strain evidence="7">NRRL 1565</strain>
    </source>
</reference>
<dbReference type="Pfam" id="PF10644">
    <property type="entry name" value="Misat_Tub_SegII"/>
    <property type="match status" value="1"/>
</dbReference>
<sequence length="297" mass="33255">MREVITLQFGEYANYVGAHYWNLLHACEDQDPERVLFREESSRRIQPRALVFDSSGNFGALEQSEDLQSAGNDSIDKERALWSGPTEVHRQPLHTKSDLYQAGESGSDRVRFWSDFGQARFAPQTVSAVSGVEFGNSLGEMNTFQEGMQVFAGNDRREDALEGGFRVLAEECDHLQGLQVLADAFGGFAGYGSAFMARIRDEYPKAPVLLYSIGGTQHSSRLQSTQLMDTAVATATNIEFVSMNVPLFAPSLAKLRGHVKVAVCRPHNRMHRKMRRRWHLSSLLVFAKYCADICLLL</sequence>
<keyword evidence="4" id="KW-0496">Mitochondrion</keyword>
<comment type="subcellular location">
    <subcellularLocation>
        <location evidence="2">Mitochondrion</location>
    </subcellularLocation>
</comment>
<dbReference type="SUPFAM" id="SSF52490">
    <property type="entry name" value="Tubulin nucleotide-binding domain-like"/>
    <property type="match status" value="1"/>
</dbReference>
<feature type="domain" description="Misato Segment II tubulin-like" evidence="5">
    <location>
        <begin position="2"/>
        <end position="99"/>
    </location>
</feature>
<evidence type="ECO:0000256" key="4">
    <source>
        <dbReference type="ARBA" id="ARBA00023128"/>
    </source>
</evidence>
<dbReference type="EMBL" id="JANBUO010002077">
    <property type="protein sequence ID" value="KAJ2795815.1"/>
    <property type="molecule type" value="Genomic_DNA"/>
</dbReference>
<dbReference type="InterPro" id="IPR049942">
    <property type="entry name" value="DML1/Misato"/>
</dbReference>
<evidence type="ECO:0000256" key="2">
    <source>
        <dbReference type="ARBA" id="ARBA00004173"/>
    </source>
</evidence>
<dbReference type="PANTHER" id="PTHR13391:SF0">
    <property type="entry name" value="PROTEIN MISATO HOMOLOG 1"/>
    <property type="match status" value="1"/>
</dbReference>
<evidence type="ECO:0000313" key="8">
    <source>
        <dbReference type="Proteomes" id="UP001140094"/>
    </source>
</evidence>
<evidence type="ECO:0000313" key="7">
    <source>
        <dbReference type="EMBL" id="KAJ2795815.1"/>
    </source>
</evidence>
<dbReference type="Proteomes" id="UP001140094">
    <property type="component" value="Unassembled WGS sequence"/>
</dbReference>
<evidence type="ECO:0000259" key="5">
    <source>
        <dbReference type="Pfam" id="PF10644"/>
    </source>
</evidence>
<dbReference type="InterPro" id="IPR029209">
    <property type="entry name" value="DML1/Misato_tubulin"/>
</dbReference>
<dbReference type="OrthoDB" id="5863171at2759"/>
<dbReference type="Gene3D" id="3.40.50.1440">
    <property type="entry name" value="Tubulin/FtsZ, GTPase domain"/>
    <property type="match status" value="1"/>
</dbReference>
<dbReference type="PANTHER" id="PTHR13391">
    <property type="entry name" value="MITOCHONDRIAL DISTRIBUTION REGULATOR MISATO"/>
    <property type="match status" value="1"/>
</dbReference>
<gene>
    <name evidence="7" type="primary">DML1</name>
    <name evidence="7" type="ORF">H4R20_005747</name>
</gene>
<name>A0A9W8HS60_9FUNG</name>
<organism evidence="7 8">
    <name type="scientific">Coemansia guatemalensis</name>
    <dbReference type="NCBI Taxonomy" id="2761395"/>
    <lineage>
        <taxon>Eukaryota</taxon>
        <taxon>Fungi</taxon>
        <taxon>Fungi incertae sedis</taxon>
        <taxon>Zoopagomycota</taxon>
        <taxon>Kickxellomycotina</taxon>
        <taxon>Kickxellomycetes</taxon>
        <taxon>Kickxellales</taxon>
        <taxon>Kickxellaceae</taxon>
        <taxon>Coemansia</taxon>
    </lineage>
</organism>
<proteinExistence type="inferred from homology"/>
<dbReference type="Pfam" id="PF14881">
    <property type="entry name" value="Tubulin_3"/>
    <property type="match status" value="1"/>
</dbReference>